<evidence type="ECO:0000313" key="2">
    <source>
        <dbReference type="EMBL" id="KAG5654504.1"/>
    </source>
</evidence>
<dbReference type="AlphaFoldDB" id="A0A9P7GPN2"/>
<reference evidence="2" key="1">
    <citation type="submission" date="2021-02" db="EMBL/GenBank/DDBJ databases">
        <authorList>
            <person name="Nieuwenhuis M."/>
            <person name="Van De Peppel L.J.J."/>
        </authorList>
    </citation>
    <scope>NUCLEOTIDE SEQUENCE</scope>
    <source>
        <strain evidence="2">D49</strain>
    </source>
</reference>
<dbReference type="OrthoDB" id="3512845at2759"/>
<accession>A0A9P7GPN2</accession>
<dbReference type="Pfam" id="PF16278">
    <property type="entry name" value="zf-C2HE"/>
    <property type="match status" value="1"/>
</dbReference>
<comment type="caution">
    <text evidence="2">The sequence shown here is derived from an EMBL/GenBank/DDBJ whole genome shotgun (WGS) entry which is preliminary data.</text>
</comment>
<dbReference type="InterPro" id="IPR036265">
    <property type="entry name" value="HIT-like_sf"/>
</dbReference>
<reference evidence="2" key="2">
    <citation type="submission" date="2021-10" db="EMBL/GenBank/DDBJ databases">
        <title>Phylogenomics reveals ancestral predisposition of the termite-cultivated fungus Termitomyces towards a domesticated lifestyle.</title>
        <authorList>
            <person name="Auxier B."/>
            <person name="Grum-Grzhimaylo A."/>
            <person name="Cardenas M.E."/>
            <person name="Lodge J.D."/>
            <person name="Laessoe T."/>
            <person name="Pedersen O."/>
            <person name="Smith M.E."/>
            <person name="Kuyper T.W."/>
            <person name="Franco-Molano E.A."/>
            <person name="Baroni T.J."/>
            <person name="Aanen D.K."/>
        </authorList>
    </citation>
    <scope>NUCLEOTIDE SEQUENCE</scope>
    <source>
        <strain evidence="2">D49</strain>
    </source>
</reference>
<evidence type="ECO:0000259" key="1">
    <source>
        <dbReference type="Pfam" id="PF16278"/>
    </source>
</evidence>
<feature type="domain" description="Aprataxin C2HE/C2H2/C2HC zinc finger" evidence="1">
    <location>
        <begin position="99"/>
        <end position="154"/>
    </location>
</feature>
<gene>
    <name evidence="2" type="ORF">H0H81_001145</name>
</gene>
<dbReference type="EMBL" id="JABCKI010000006">
    <property type="protein sequence ID" value="KAG5654504.1"/>
    <property type="molecule type" value="Genomic_DNA"/>
</dbReference>
<organism evidence="2 3">
    <name type="scientific">Sphagnurus paluster</name>
    <dbReference type="NCBI Taxonomy" id="117069"/>
    <lineage>
        <taxon>Eukaryota</taxon>
        <taxon>Fungi</taxon>
        <taxon>Dikarya</taxon>
        <taxon>Basidiomycota</taxon>
        <taxon>Agaricomycotina</taxon>
        <taxon>Agaricomycetes</taxon>
        <taxon>Agaricomycetidae</taxon>
        <taxon>Agaricales</taxon>
        <taxon>Tricholomatineae</taxon>
        <taxon>Lyophyllaceae</taxon>
        <taxon>Sphagnurus</taxon>
    </lineage>
</organism>
<proteinExistence type="predicted"/>
<keyword evidence="3" id="KW-1185">Reference proteome</keyword>
<dbReference type="Gene3D" id="3.30.428.10">
    <property type="entry name" value="HIT-like"/>
    <property type="match status" value="2"/>
</dbReference>
<dbReference type="Proteomes" id="UP000717328">
    <property type="component" value="Unassembled WGS sequence"/>
</dbReference>
<protein>
    <recommendedName>
        <fullName evidence="1">Aprataxin C2HE/C2H2/C2HC zinc finger domain-containing protein</fullName>
    </recommendedName>
</protein>
<evidence type="ECO:0000313" key="3">
    <source>
        <dbReference type="Proteomes" id="UP000717328"/>
    </source>
</evidence>
<name>A0A9P7GPN2_9AGAR</name>
<dbReference type="InterPro" id="IPR032566">
    <property type="entry name" value="Znf-C2HE"/>
</dbReference>
<sequence>MPTSNLTILRTYALKEPTALPKSILFTHTESSLAIHDGFPKSMFHFLLLPRIIPPLEANELNSLKTLLNSDRAHAKQVISALNEDAKSVRKDIEEEMVKRYGFKWEIWIGFHAMTRLEPKLYEALLKEDIACFHCGSTMKNLPALKSHLQDEWEMISAREKAKIKKKRKMELSAIDVIQGPDNKKTRA</sequence>